<dbReference type="PANTHER" id="PTHR34265">
    <property type="entry name" value="TYPE III PANTOTHENATE KINASE"/>
    <property type="match status" value="1"/>
</dbReference>
<dbReference type="PANTHER" id="PTHR34265:SF1">
    <property type="entry name" value="TYPE III PANTOTHENATE KINASE"/>
    <property type="match status" value="1"/>
</dbReference>
<reference evidence="17 18" key="1">
    <citation type="submission" date="2018-07" db="EMBL/GenBank/DDBJ databases">
        <title>Motiliproteus coralliicola sp. nov., a bacterium isolated from Coral.</title>
        <authorList>
            <person name="Wang G."/>
        </authorList>
    </citation>
    <scope>NUCLEOTIDE SEQUENCE [LARGE SCALE GENOMIC DNA]</scope>
    <source>
        <strain evidence="17 18">C34</strain>
    </source>
</reference>
<evidence type="ECO:0000256" key="12">
    <source>
        <dbReference type="ARBA" id="ARBA00022958"/>
    </source>
</evidence>
<keyword evidence="18" id="KW-1185">Reference proteome</keyword>
<dbReference type="AlphaFoldDB" id="A0A369WA31"/>
<evidence type="ECO:0000256" key="13">
    <source>
        <dbReference type="ARBA" id="ARBA00022993"/>
    </source>
</evidence>
<evidence type="ECO:0000256" key="14">
    <source>
        <dbReference type="ARBA" id="ARBA00038036"/>
    </source>
</evidence>
<dbReference type="Pfam" id="PF03309">
    <property type="entry name" value="Pan_kinase"/>
    <property type="match status" value="1"/>
</dbReference>
<sequence>MTLDIDIGNTRLKWRCGELRGFVSTSGLDLQALGQAWGGLDTPAAVRVVSVACHEAEAVLAQYCQQQWSLSLCKAETQASQAGVINSYQDHTTMGADRWLAMLAGFNRQPGGCCVVDCGSAVTIDYVDADGQHLGGYIAPGLRLMRKGLLGNTRQIHLPIESSERWDTRPGRSTAEAVGHGIELMLAALAERVVRDAERLLGSRAALLVTGGDGAAFIESAGKGEYCPDLVLDGLDWALPEVLGSNEEERF</sequence>
<keyword evidence="12 16" id="KW-0630">Potassium</keyword>
<organism evidence="17 18">
    <name type="scientific">Motiliproteus coralliicola</name>
    <dbReference type="NCBI Taxonomy" id="2283196"/>
    <lineage>
        <taxon>Bacteria</taxon>
        <taxon>Pseudomonadati</taxon>
        <taxon>Pseudomonadota</taxon>
        <taxon>Gammaproteobacteria</taxon>
        <taxon>Oceanospirillales</taxon>
        <taxon>Oceanospirillaceae</taxon>
        <taxon>Motiliproteus</taxon>
    </lineage>
</organism>
<comment type="function">
    <text evidence="16">Catalyzes the phosphorylation of pantothenate (Pan), the first step in CoA biosynthesis.</text>
</comment>
<evidence type="ECO:0000313" key="18">
    <source>
        <dbReference type="Proteomes" id="UP000253769"/>
    </source>
</evidence>
<keyword evidence="13 16" id="KW-0173">Coenzyme A biosynthesis</keyword>
<dbReference type="EC" id="2.7.1.33" evidence="6 16"/>
<evidence type="ECO:0000256" key="3">
    <source>
        <dbReference type="ARBA" id="ARBA00004496"/>
    </source>
</evidence>
<comment type="catalytic activity">
    <reaction evidence="1 16">
        <text>(R)-pantothenate + ATP = (R)-4'-phosphopantothenate + ADP + H(+)</text>
        <dbReference type="Rhea" id="RHEA:16373"/>
        <dbReference type="ChEBI" id="CHEBI:10986"/>
        <dbReference type="ChEBI" id="CHEBI:15378"/>
        <dbReference type="ChEBI" id="CHEBI:29032"/>
        <dbReference type="ChEBI" id="CHEBI:30616"/>
        <dbReference type="ChEBI" id="CHEBI:456216"/>
        <dbReference type="EC" id="2.7.1.33"/>
    </reaction>
</comment>
<comment type="cofactor">
    <cofactor evidence="2">
        <name>K(+)</name>
        <dbReference type="ChEBI" id="CHEBI:29103"/>
    </cofactor>
</comment>
<evidence type="ECO:0000256" key="8">
    <source>
        <dbReference type="ARBA" id="ARBA00022679"/>
    </source>
</evidence>
<evidence type="ECO:0000256" key="10">
    <source>
        <dbReference type="ARBA" id="ARBA00022777"/>
    </source>
</evidence>
<evidence type="ECO:0000256" key="11">
    <source>
        <dbReference type="ARBA" id="ARBA00022840"/>
    </source>
</evidence>
<evidence type="ECO:0000256" key="2">
    <source>
        <dbReference type="ARBA" id="ARBA00001958"/>
    </source>
</evidence>
<dbReference type="Proteomes" id="UP000253769">
    <property type="component" value="Unassembled WGS sequence"/>
</dbReference>
<keyword evidence="9 16" id="KW-0547">Nucleotide-binding</keyword>
<comment type="cofactor">
    <cofactor evidence="16">
        <name>NH4(+)</name>
        <dbReference type="ChEBI" id="CHEBI:28938"/>
    </cofactor>
    <cofactor evidence="16">
        <name>K(+)</name>
        <dbReference type="ChEBI" id="CHEBI:29103"/>
    </cofactor>
    <text evidence="16">A monovalent cation. Ammonium or potassium.</text>
</comment>
<feature type="binding site" evidence="16">
    <location>
        <position position="120"/>
    </location>
    <ligand>
        <name>ATP</name>
        <dbReference type="ChEBI" id="CHEBI:30616"/>
    </ligand>
</feature>
<dbReference type="RefSeq" id="WP_114697285.1">
    <property type="nucleotide sequence ID" value="NZ_QQOH01000006.1"/>
</dbReference>
<dbReference type="GO" id="GO:0046872">
    <property type="term" value="F:metal ion binding"/>
    <property type="evidence" value="ECO:0007669"/>
    <property type="project" value="UniProtKB-KW"/>
</dbReference>
<keyword evidence="10 16" id="KW-0418">Kinase</keyword>
<evidence type="ECO:0000256" key="15">
    <source>
        <dbReference type="ARBA" id="ARBA00040883"/>
    </source>
</evidence>
<keyword evidence="7 16" id="KW-0963">Cytoplasm</keyword>
<feature type="binding site" evidence="16">
    <location>
        <begin position="6"/>
        <end position="13"/>
    </location>
    <ligand>
        <name>ATP</name>
        <dbReference type="ChEBI" id="CHEBI:30616"/>
    </ligand>
</feature>
<feature type="binding site" evidence="16">
    <location>
        <position position="174"/>
    </location>
    <ligand>
        <name>substrate</name>
    </ligand>
</feature>
<gene>
    <name evidence="16" type="primary">coaX</name>
    <name evidence="17" type="ORF">DV711_18885</name>
</gene>
<dbReference type="EMBL" id="QQOH01000006">
    <property type="protein sequence ID" value="RDE18163.1"/>
    <property type="molecule type" value="Genomic_DNA"/>
</dbReference>
<dbReference type="HAMAP" id="MF_01274">
    <property type="entry name" value="Pantothen_kinase_3"/>
    <property type="match status" value="1"/>
</dbReference>
<keyword evidence="11 16" id="KW-0067">ATP-binding</keyword>
<comment type="similarity">
    <text evidence="14 16">Belongs to the type III pantothenate kinase family.</text>
</comment>
<feature type="binding site" evidence="16">
    <location>
        <begin position="95"/>
        <end position="98"/>
    </location>
    <ligand>
        <name>substrate</name>
    </ligand>
</feature>
<evidence type="ECO:0000256" key="5">
    <source>
        <dbReference type="ARBA" id="ARBA00011738"/>
    </source>
</evidence>
<dbReference type="UniPathway" id="UPA00241">
    <property type="reaction ID" value="UER00352"/>
</dbReference>
<evidence type="ECO:0000256" key="7">
    <source>
        <dbReference type="ARBA" id="ARBA00022490"/>
    </source>
</evidence>
<protein>
    <recommendedName>
        <fullName evidence="15 16">Type III pantothenate kinase</fullName>
        <ecNumber evidence="6 16">2.7.1.33</ecNumber>
    </recommendedName>
    <alternativeName>
        <fullName evidence="16">PanK-III</fullName>
    </alternativeName>
    <alternativeName>
        <fullName evidence="16">Pantothenic acid kinase</fullName>
    </alternativeName>
</protein>
<evidence type="ECO:0000256" key="4">
    <source>
        <dbReference type="ARBA" id="ARBA00005225"/>
    </source>
</evidence>
<evidence type="ECO:0000313" key="17">
    <source>
        <dbReference type="EMBL" id="RDE18163.1"/>
    </source>
</evidence>
<dbReference type="Gene3D" id="3.30.420.40">
    <property type="match status" value="2"/>
</dbReference>
<accession>A0A369WA31</accession>
<comment type="pathway">
    <text evidence="4 16">Cofactor biosynthesis; coenzyme A biosynthesis; CoA from (R)-pantothenate: step 1/5.</text>
</comment>
<name>A0A369WA31_9GAMM</name>
<feature type="binding site" evidence="16">
    <location>
        <position position="88"/>
    </location>
    <ligand>
        <name>substrate</name>
    </ligand>
</feature>
<comment type="subunit">
    <text evidence="5 16">Homodimer.</text>
</comment>
<keyword evidence="16" id="KW-0479">Metal-binding</keyword>
<dbReference type="SUPFAM" id="SSF53067">
    <property type="entry name" value="Actin-like ATPase domain"/>
    <property type="match status" value="2"/>
</dbReference>
<dbReference type="GO" id="GO:0015937">
    <property type="term" value="P:coenzyme A biosynthetic process"/>
    <property type="evidence" value="ECO:0007669"/>
    <property type="project" value="UniProtKB-UniRule"/>
</dbReference>
<evidence type="ECO:0000256" key="1">
    <source>
        <dbReference type="ARBA" id="ARBA00001206"/>
    </source>
</evidence>
<dbReference type="GO" id="GO:0005737">
    <property type="term" value="C:cytoplasm"/>
    <property type="evidence" value="ECO:0007669"/>
    <property type="project" value="UniProtKB-SubCell"/>
</dbReference>
<dbReference type="NCBIfam" id="TIGR00671">
    <property type="entry name" value="baf"/>
    <property type="match status" value="1"/>
</dbReference>
<evidence type="ECO:0000256" key="6">
    <source>
        <dbReference type="ARBA" id="ARBA00012102"/>
    </source>
</evidence>
<proteinExistence type="inferred from homology"/>
<dbReference type="CDD" id="cd24015">
    <property type="entry name" value="ASKHA_NBD_PanK-III"/>
    <property type="match status" value="1"/>
</dbReference>
<dbReference type="GO" id="GO:0004594">
    <property type="term" value="F:pantothenate kinase activity"/>
    <property type="evidence" value="ECO:0007669"/>
    <property type="project" value="UniProtKB-UniRule"/>
</dbReference>
<feature type="active site" description="Proton acceptor" evidence="16">
    <location>
        <position position="97"/>
    </location>
</feature>
<comment type="caution">
    <text evidence="17">The sequence shown here is derived from an EMBL/GenBank/DDBJ whole genome shotgun (WGS) entry which is preliminary data.</text>
</comment>
<dbReference type="GO" id="GO:0005524">
    <property type="term" value="F:ATP binding"/>
    <property type="evidence" value="ECO:0007669"/>
    <property type="project" value="UniProtKB-UniRule"/>
</dbReference>
<dbReference type="OrthoDB" id="9781305at2"/>
<evidence type="ECO:0000256" key="16">
    <source>
        <dbReference type="HAMAP-Rule" id="MF_01274"/>
    </source>
</evidence>
<evidence type="ECO:0000256" key="9">
    <source>
        <dbReference type="ARBA" id="ARBA00022741"/>
    </source>
</evidence>
<keyword evidence="8 16" id="KW-0808">Transferase</keyword>
<feature type="binding site" evidence="16">
    <location>
        <position position="117"/>
    </location>
    <ligand>
        <name>K(+)</name>
        <dbReference type="ChEBI" id="CHEBI:29103"/>
    </ligand>
</feature>
<comment type="subcellular location">
    <subcellularLocation>
        <location evidence="3 16">Cytoplasm</location>
    </subcellularLocation>
</comment>
<dbReference type="InterPro" id="IPR043129">
    <property type="entry name" value="ATPase_NBD"/>
</dbReference>
<dbReference type="InterPro" id="IPR004619">
    <property type="entry name" value="Type_III_PanK"/>
</dbReference>